<dbReference type="VEuPathDB" id="FungiDB:VP01_230g9"/>
<comment type="caution">
    <text evidence="1">The sequence shown here is derived from an EMBL/GenBank/DDBJ whole genome shotgun (WGS) entry which is preliminary data.</text>
</comment>
<protein>
    <submittedName>
        <fullName evidence="1">Uncharacterized protein</fullName>
    </submittedName>
</protein>
<evidence type="ECO:0000313" key="1">
    <source>
        <dbReference type="EMBL" id="KNZ56821.1"/>
    </source>
</evidence>
<dbReference type="EMBL" id="LAVV01007181">
    <property type="protein sequence ID" value="KNZ56821.1"/>
    <property type="molecule type" value="Genomic_DNA"/>
</dbReference>
<name>A0A0L6V7P7_9BASI</name>
<dbReference type="AlphaFoldDB" id="A0A0L6V7P7"/>
<gene>
    <name evidence="1" type="ORF">VP01_230g9</name>
</gene>
<dbReference type="OrthoDB" id="3056461at2759"/>
<organism evidence="1 2">
    <name type="scientific">Puccinia sorghi</name>
    <dbReference type="NCBI Taxonomy" id="27349"/>
    <lineage>
        <taxon>Eukaryota</taxon>
        <taxon>Fungi</taxon>
        <taxon>Dikarya</taxon>
        <taxon>Basidiomycota</taxon>
        <taxon>Pucciniomycotina</taxon>
        <taxon>Pucciniomycetes</taxon>
        <taxon>Pucciniales</taxon>
        <taxon>Pucciniaceae</taxon>
        <taxon>Puccinia</taxon>
    </lineage>
</organism>
<reference evidence="1 2" key="1">
    <citation type="submission" date="2015-08" db="EMBL/GenBank/DDBJ databases">
        <title>Next Generation Sequencing and Analysis of the Genome of Puccinia sorghi L Schw, the Causal Agent of Maize Common Rust.</title>
        <authorList>
            <person name="Rochi L."/>
            <person name="Burguener G."/>
            <person name="Darino M."/>
            <person name="Turjanski A."/>
            <person name="Kreff E."/>
            <person name="Dieguez M.J."/>
            <person name="Sacco F."/>
        </authorList>
    </citation>
    <scope>NUCLEOTIDE SEQUENCE [LARGE SCALE GENOMIC DNA]</scope>
    <source>
        <strain evidence="1 2">RO10H11247</strain>
    </source>
</reference>
<evidence type="ECO:0000313" key="2">
    <source>
        <dbReference type="Proteomes" id="UP000037035"/>
    </source>
</evidence>
<dbReference type="Proteomes" id="UP000037035">
    <property type="component" value="Unassembled WGS sequence"/>
</dbReference>
<sequence length="325" mass="37081">MDHAHNTPNHQSSHALIHQSFSLKFNHTDTLQDSPDKNCVIGKLVNKIENLKANIGGNKLSSQSKLLNGKQNLTKLKASPHPEFMNEKKTPNLKKSSAVAIQPPTLKNHQQLKTDDFPAKFTPNKVYCFIYTYQGPLGSPETGLIRRHKQVKEAFKKHPGLNYSNHSSADFLKKAKASQVKYRRSVIHLGRNSVCYDQGCGILVQYIMLFIPAYNHFVHYLKMNRYKKEIKQVRKVSQEADTKNYSKDCEQVSTISYFISEGLLLDRFQKGYKDLLTQISAHINDKGLPGTGFYKIKTLPYQSQNTNKLFQHLGNLMNMAEKMNP</sequence>
<proteinExistence type="predicted"/>
<dbReference type="STRING" id="27349.A0A0L6V7P7"/>
<keyword evidence="2" id="KW-1185">Reference proteome</keyword>
<accession>A0A0L6V7P7</accession>